<evidence type="ECO:0000259" key="4">
    <source>
        <dbReference type="PROSITE" id="PS50893"/>
    </source>
</evidence>
<organism evidence="5">
    <name type="scientific">marine sediment metagenome</name>
    <dbReference type="NCBI Taxonomy" id="412755"/>
    <lineage>
        <taxon>unclassified sequences</taxon>
        <taxon>metagenomes</taxon>
        <taxon>ecological metagenomes</taxon>
    </lineage>
</organism>
<feature type="non-terminal residue" evidence="5">
    <location>
        <position position="196"/>
    </location>
</feature>
<dbReference type="InterPro" id="IPR003439">
    <property type="entry name" value="ABC_transporter-like_ATP-bd"/>
</dbReference>
<dbReference type="InterPro" id="IPR051782">
    <property type="entry name" value="ABC_Transporter_VariousFunc"/>
</dbReference>
<keyword evidence="1" id="KW-0813">Transport</keyword>
<name>X0TXW4_9ZZZZ</name>
<dbReference type="PROSITE" id="PS00211">
    <property type="entry name" value="ABC_TRANSPORTER_1"/>
    <property type="match status" value="1"/>
</dbReference>
<evidence type="ECO:0000313" key="5">
    <source>
        <dbReference type="EMBL" id="GAF92957.1"/>
    </source>
</evidence>
<evidence type="ECO:0000256" key="2">
    <source>
        <dbReference type="ARBA" id="ARBA00022741"/>
    </source>
</evidence>
<comment type="caution">
    <text evidence="5">The sequence shown here is derived from an EMBL/GenBank/DDBJ whole genome shotgun (WGS) entry which is preliminary data.</text>
</comment>
<dbReference type="GO" id="GO:0005524">
    <property type="term" value="F:ATP binding"/>
    <property type="evidence" value="ECO:0007669"/>
    <property type="project" value="UniProtKB-KW"/>
</dbReference>
<dbReference type="SMART" id="SM00382">
    <property type="entry name" value="AAA"/>
    <property type="match status" value="1"/>
</dbReference>
<dbReference type="Gene3D" id="3.40.50.300">
    <property type="entry name" value="P-loop containing nucleotide triphosphate hydrolases"/>
    <property type="match status" value="1"/>
</dbReference>
<keyword evidence="2" id="KW-0547">Nucleotide-binding</keyword>
<dbReference type="PANTHER" id="PTHR42939">
    <property type="entry name" value="ABC TRANSPORTER ATP-BINDING PROTEIN ALBC-RELATED"/>
    <property type="match status" value="1"/>
</dbReference>
<dbReference type="CDD" id="cd03230">
    <property type="entry name" value="ABC_DR_subfamily_A"/>
    <property type="match status" value="1"/>
</dbReference>
<evidence type="ECO:0000256" key="1">
    <source>
        <dbReference type="ARBA" id="ARBA00022448"/>
    </source>
</evidence>
<dbReference type="InterPro" id="IPR003593">
    <property type="entry name" value="AAA+_ATPase"/>
</dbReference>
<feature type="domain" description="ABC transporter" evidence="4">
    <location>
        <begin position="7"/>
        <end position="195"/>
    </location>
</feature>
<proteinExistence type="predicted"/>
<dbReference type="PANTHER" id="PTHR42939:SF1">
    <property type="entry name" value="ABC TRANSPORTER ATP-BINDING PROTEIN ALBC-RELATED"/>
    <property type="match status" value="1"/>
</dbReference>
<reference evidence="5" key="1">
    <citation type="journal article" date="2014" name="Front. Microbiol.">
        <title>High frequency of phylogenetically diverse reductive dehalogenase-homologous genes in deep subseafloor sedimentary metagenomes.</title>
        <authorList>
            <person name="Kawai M."/>
            <person name="Futagami T."/>
            <person name="Toyoda A."/>
            <person name="Takaki Y."/>
            <person name="Nishi S."/>
            <person name="Hori S."/>
            <person name="Arai W."/>
            <person name="Tsubouchi T."/>
            <person name="Morono Y."/>
            <person name="Uchiyama I."/>
            <person name="Ito T."/>
            <person name="Fujiyama A."/>
            <person name="Inagaki F."/>
            <person name="Takami H."/>
        </authorList>
    </citation>
    <scope>NUCLEOTIDE SEQUENCE</scope>
    <source>
        <strain evidence="5">Expedition CK06-06</strain>
    </source>
</reference>
<keyword evidence="3" id="KW-0067">ATP-binding</keyword>
<dbReference type="PROSITE" id="PS50893">
    <property type="entry name" value="ABC_TRANSPORTER_2"/>
    <property type="match status" value="1"/>
</dbReference>
<dbReference type="InterPro" id="IPR027417">
    <property type="entry name" value="P-loop_NTPase"/>
</dbReference>
<dbReference type="InterPro" id="IPR017871">
    <property type="entry name" value="ABC_transporter-like_CS"/>
</dbReference>
<dbReference type="SUPFAM" id="SSF52540">
    <property type="entry name" value="P-loop containing nucleoside triphosphate hydrolases"/>
    <property type="match status" value="1"/>
</dbReference>
<accession>X0TXW4</accession>
<protein>
    <recommendedName>
        <fullName evidence="4">ABC transporter domain-containing protein</fullName>
    </recommendedName>
</protein>
<dbReference type="Pfam" id="PF00005">
    <property type="entry name" value="ABC_tran"/>
    <property type="match status" value="1"/>
</dbReference>
<dbReference type="GO" id="GO:0016887">
    <property type="term" value="F:ATP hydrolysis activity"/>
    <property type="evidence" value="ECO:0007669"/>
    <property type="project" value="InterPro"/>
</dbReference>
<sequence>MAEAPVIETSGLSKRYGPVQALNDLNLAVRPGDIFGFLGPNGAGKTTTIRLLLDLIRPTRGHARVLGLDTRSQSLEMRRRVGYMAGEVALYEQMTGGELLSLLSDLRGGGHLPRARKLAGRLDLDLKRRIGDYSSGMKQKLALIAALSPAAELLILDEPTKGLDPLVQLEVYAILAEERARGCTVFFSSHILPEVE</sequence>
<dbReference type="AlphaFoldDB" id="X0TXW4"/>
<evidence type="ECO:0000256" key="3">
    <source>
        <dbReference type="ARBA" id="ARBA00022840"/>
    </source>
</evidence>
<gene>
    <name evidence="5" type="ORF">S01H1_25878</name>
</gene>
<dbReference type="EMBL" id="BARS01015661">
    <property type="protein sequence ID" value="GAF92957.1"/>
    <property type="molecule type" value="Genomic_DNA"/>
</dbReference>